<keyword evidence="1" id="KW-0732">Signal</keyword>
<reference evidence="2 3" key="1">
    <citation type="submission" date="2021-03" db="EMBL/GenBank/DDBJ databases">
        <title>Fibrella sp. HMF5405 genome sequencing and assembly.</title>
        <authorList>
            <person name="Kang H."/>
            <person name="Kim H."/>
            <person name="Bae S."/>
            <person name="Joh K."/>
        </authorList>
    </citation>
    <scope>NUCLEOTIDE SEQUENCE [LARGE SCALE GENOMIC DNA]</scope>
    <source>
        <strain evidence="2 3">HMF5405</strain>
    </source>
</reference>
<accession>A0ABS3JP31</accession>
<organism evidence="2 3">
    <name type="scientific">Fibrella forsythiae</name>
    <dbReference type="NCBI Taxonomy" id="2817061"/>
    <lineage>
        <taxon>Bacteria</taxon>
        <taxon>Pseudomonadati</taxon>
        <taxon>Bacteroidota</taxon>
        <taxon>Cytophagia</taxon>
        <taxon>Cytophagales</taxon>
        <taxon>Spirosomataceae</taxon>
        <taxon>Fibrella</taxon>
    </lineage>
</organism>
<evidence type="ECO:0000256" key="1">
    <source>
        <dbReference type="SAM" id="SignalP"/>
    </source>
</evidence>
<dbReference type="Pfam" id="PF07394">
    <property type="entry name" value="DUF1501"/>
    <property type="match status" value="1"/>
</dbReference>
<feature type="signal peptide" evidence="1">
    <location>
        <begin position="1"/>
        <end position="30"/>
    </location>
</feature>
<comment type="caution">
    <text evidence="2">The sequence shown here is derived from an EMBL/GenBank/DDBJ whole genome shotgun (WGS) entry which is preliminary data.</text>
</comment>
<dbReference type="PANTHER" id="PTHR43737">
    <property type="entry name" value="BLL7424 PROTEIN"/>
    <property type="match status" value="1"/>
</dbReference>
<dbReference type="EMBL" id="JAFMYW010000008">
    <property type="protein sequence ID" value="MBO0951757.1"/>
    <property type="molecule type" value="Genomic_DNA"/>
</dbReference>
<name>A0ABS3JP31_9BACT</name>
<sequence>MKRRHFLRHTAAAGILLPQFLNGFSVQAMAQSALVPDRAHDSTNDRVLVLIQLNGGNDGLNTVIPVDQYGTYLAARPNIALPQAKILKLNGFDATGIHPAMTEFQQLFNDGKAGIVQAVSYPKPNFSHFRATDIWMTGSDADKVVNTGWAGRYLNGSFPGFPDKYPNETMPDPLAIQIGSVIASAFQGPAFTMGLAISNPANFYDLIEDKTDETPNTRWGEQLAYLEKMSQKTDQYAGVIKKAAMSVTKQSDKYPAPGKNQLADQLKIVARLVAGGLRTKVYLVSTGSFDTHAKQAEADDTTTGTHAQLLRRVSEAIGAFMDDLQGLNAADRVMGMTFSEFGRRIKSNASGGTDHGAAAPVLYFGNGVKASVIGTNPQLPTNVTPNDNVPMQHDFRSVYATVLQQWLNLPAADVQNVLMGQFAPLAMVV</sequence>
<feature type="chain" id="PRO_5047368332" evidence="1">
    <location>
        <begin position="31"/>
        <end position="429"/>
    </location>
</feature>
<evidence type="ECO:0000313" key="2">
    <source>
        <dbReference type="EMBL" id="MBO0951757.1"/>
    </source>
</evidence>
<dbReference type="RefSeq" id="WP_207331700.1">
    <property type="nucleotide sequence ID" value="NZ_JAFMYW010000008.1"/>
</dbReference>
<dbReference type="PANTHER" id="PTHR43737:SF1">
    <property type="entry name" value="DUF1501 DOMAIN-CONTAINING PROTEIN"/>
    <property type="match status" value="1"/>
</dbReference>
<proteinExistence type="predicted"/>
<dbReference type="Proteomes" id="UP000664628">
    <property type="component" value="Unassembled WGS sequence"/>
</dbReference>
<dbReference type="InterPro" id="IPR010869">
    <property type="entry name" value="DUF1501"/>
</dbReference>
<evidence type="ECO:0000313" key="3">
    <source>
        <dbReference type="Proteomes" id="UP000664628"/>
    </source>
</evidence>
<protein>
    <submittedName>
        <fullName evidence="2">DUF1501 domain-containing protein</fullName>
    </submittedName>
</protein>
<gene>
    <name evidence="2" type="ORF">J2I46_24455</name>
</gene>
<keyword evidence="3" id="KW-1185">Reference proteome</keyword>